<dbReference type="CDD" id="cd10027">
    <property type="entry name" value="UDG-F1-like"/>
    <property type="match status" value="1"/>
</dbReference>
<keyword evidence="13" id="KW-0326">Glycosidase</keyword>
<dbReference type="NCBIfam" id="NF003588">
    <property type="entry name" value="PRK05254.1-1"/>
    <property type="match status" value="1"/>
</dbReference>
<keyword evidence="9" id="KW-0963">Cytoplasm</keyword>
<keyword evidence="7 9" id="KW-0378">Hydrolase</keyword>
<protein>
    <recommendedName>
        <fullName evidence="5 9">Uracil-DNA glycosylase</fullName>
        <shortName evidence="9">UDG</shortName>
        <ecNumber evidence="4 9">3.2.2.27</ecNumber>
    </recommendedName>
</protein>
<comment type="similarity">
    <text evidence="3 9 11">Belongs to the uracil-DNA glycosylase (UDG) superfamily. UNG family.</text>
</comment>
<name>A0ABV7LSJ8_9GAMM</name>
<evidence type="ECO:0000256" key="5">
    <source>
        <dbReference type="ARBA" id="ARBA00018429"/>
    </source>
</evidence>
<dbReference type="Pfam" id="PF03167">
    <property type="entry name" value="UDG"/>
    <property type="match status" value="1"/>
</dbReference>
<evidence type="ECO:0000256" key="7">
    <source>
        <dbReference type="ARBA" id="ARBA00022801"/>
    </source>
</evidence>
<reference evidence="14" key="1">
    <citation type="journal article" date="2019" name="Int. J. Syst. Evol. Microbiol.">
        <title>The Global Catalogue of Microorganisms (GCM) 10K type strain sequencing project: providing services to taxonomists for standard genome sequencing and annotation.</title>
        <authorList>
            <consortium name="The Broad Institute Genomics Platform"/>
            <consortium name="The Broad Institute Genome Sequencing Center for Infectious Disease"/>
            <person name="Wu L."/>
            <person name="Ma J."/>
        </authorList>
    </citation>
    <scope>NUCLEOTIDE SEQUENCE [LARGE SCALE GENOMIC DNA]</scope>
    <source>
        <strain evidence="14">CECT 7698</strain>
    </source>
</reference>
<dbReference type="RefSeq" id="WP_386775758.1">
    <property type="nucleotide sequence ID" value="NZ_JBHRUG010000031.1"/>
</dbReference>
<comment type="function">
    <text evidence="2 9 11">Excises uracil residues from the DNA which can arise as a result of misincorporation of dUMP residues by DNA polymerase or due to deamination of cytosine.</text>
</comment>
<comment type="subcellular location">
    <subcellularLocation>
        <location evidence="9">Cytoplasm</location>
    </subcellularLocation>
</comment>
<dbReference type="NCBIfam" id="NF003589">
    <property type="entry name" value="PRK05254.1-2"/>
    <property type="match status" value="1"/>
</dbReference>
<evidence type="ECO:0000256" key="9">
    <source>
        <dbReference type="HAMAP-Rule" id="MF_00148"/>
    </source>
</evidence>
<keyword evidence="8 9" id="KW-0234">DNA repair</keyword>
<comment type="caution">
    <text evidence="13">The sequence shown here is derived from an EMBL/GenBank/DDBJ whole genome shotgun (WGS) entry which is preliminary data.</text>
</comment>
<dbReference type="NCBIfam" id="TIGR00628">
    <property type="entry name" value="ung"/>
    <property type="match status" value="1"/>
</dbReference>
<dbReference type="PROSITE" id="PS00130">
    <property type="entry name" value="U_DNA_GLYCOSYLASE"/>
    <property type="match status" value="1"/>
</dbReference>
<evidence type="ECO:0000256" key="8">
    <source>
        <dbReference type="ARBA" id="ARBA00023204"/>
    </source>
</evidence>
<dbReference type="SMART" id="SM00987">
    <property type="entry name" value="UreE_C"/>
    <property type="match status" value="1"/>
</dbReference>
<evidence type="ECO:0000259" key="12">
    <source>
        <dbReference type="SMART" id="SM00986"/>
    </source>
</evidence>
<evidence type="ECO:0000256" key="6">
    <source>
        <dbReference type="ARBA" id="ARBA00022763"/>
    </source>
</evidence>
<dbReference type="PANTHER" id="PTHR11264">
    <property type="entry name" value="URACIL-DNA GLYCOSYLASE"/>
    <property type="match status" value="1"/>
</dbReference>
<dbReference type="Gene3D" id="3.40.470.10">
    <property type="entry name" value="Uracil-DNA glycosylase-like domain"/>
    <property type="match status" value="1"/>
</dbReference>
<evidence type="ECO:0000256" key="1">
    <source>
        <dbReference type="ARBA" id="ARBA00001400"/>
    </source>
</evidence>
<evidence type="ECO:0000313" key="13">
    <source>
        <dbReference type="EMBL" id="MFC3285121.1"/>
    </source>
</evidence>
<dbReference type="Proteomes" id="UP001595579">
    <property type="component" value="Unassembled WGS sequence"/>
</dbReference>
<feature type="domain" description="Uracil-DNA glycosylase-like" evidence="12">
    <location>
        <begin position="52"/>
        <end position="212"/>
    </location>
</feature>
<accession>A0ABV7LSJ8</accession>
<keyword evidence="14" id="KW-1185">Reference proteome</keyword>
<dbReference type="NCBIfam" id="NF003591">
    <property type="entry name" value="PRK05254.1-4"/>
    <property type="match status" value="1"/>
</dbReference>
<dbReference type="NCBIfam" id="NF003592">
    <property type="entry name" value="PRK05254.1-5"/>
    <property type="match status" value="1"/>
</dbReference>
<dbReference type="HAMAP" id="MF_00148">
    <property type="entry name" value="UDG"/>
    <property type="match status" value="1"/>
</dbReference>
<evidence type="ECO:0000256" key="2">
    <source>
        <dbReference type="ARBA" id="ARBA00002631"/>
    </source>
</evidence>
<feature type="active site" description="Proton acceptor" evidence="9 10">
    <location>
        <position position="67"/>
    </location>
</feature>
<evidence type="ECO:0000313" key="14">
    <source>
        <dbReference type="Proteomes" id="UP001595579"/>
    </source>
</evidence>
<dbReference type="PANTHER" id="PTHR11264:SF0">
    <property type="entry name" value="URACIL-DNA GLYCOSYLASE"/>
    <property type="match status" value="1"/>
</dbReference>
<evidence type="ECO:0000256" key="3">
    <source>
        <dbReference type="ARBA" id="ARBA00008184"/>
    </source>
</evidence>
<dbReference type="InterPro" id="IPR005122">
    <property type="entry name" value="Uracil-DNA_glycosylase-like"/>
</dbReference>
<proteinExistence type="inferred from homology"/>
<dbReference type="EC" id="3.2.2.27" evidence="4 9"/>
<dbReference type="SMART" id="SM00986">
    <property type="entry name" value="UDG"/>
    <property type="match status" value="1"/>
</dbReference>
<keyword evidence="6 9" id="KW-0227">DNA damage</keyword>
<dbReference type="GO" id="GO:0004844">
    <property type="term" value="F:uracil DNA N-glycosylase activity"/>
    <property type="evidence" value="ECO:0007669"/>
    <property type="project" value="UniProtKB-EC"/>
</dbReference>
<gene>
    <name evidence="9 13" type="primary">ung</name>
    <name evidence="13" type="ORF">ACFOEV_16090</name>
</gene>
<evidence type="ECO:0000256" key="4">
    <source>
        <dbReference type="ARBA" id="ARBA00012030"/>
    </source>
</evidence>
<sequence length="246" mass="27405">MHDSPLPDSWNRYLGAEFDAPYMQELREFLVREKAARKVIYPHSSHWFRAFELTPLDQVRVVILGQDPYHGPNQAHGLCFSVRPGVPAPPSLQNIYKELAQDVGFTPVNHGFLESWARQGVLLLNTSLTVAQGNAGSHRGKGWEAFTDRAIAAVSEQGLPTVFLLWGSHARQKKALVDTRRHLVLESPHPSPLSAHRGFFGNHHFSRANTFLAEHERGAIDWQLPAEPVESGQAPVNMPCSRGGLT</sequence>
<dbReference type="SUPFAM" id="SSF52141">
    <property type="entry name" value="Uracil-DNA glycosylase-like"/>
    <property type="match status" value="1"/>
</dbReference>
<comment type="catalytic activity">
    <reaction evidence="1 9 11">
        <text>Hydrolyzes single-stranded DNA or mismatched double-stranded DNA and polynucleotides, releasing free uracil.</text>
        <dbReference type="EC" id="3.2.2.27"/>
    </reaction>
</comment>
<dbReference type="EMBL" id="JBHRUG010000031">
    <property type="protein sequence ID" value="MFC3285121.1"/>
    <property type="molecule type" value="Genomic_DNA"/>
</dbReference>
<dbReference type="InterPro" id="IPR036895">
    <property type="entry name" value="Uracil-DNA_glycosylase-like_sf"/>
</dbReference>
<dbReference type="InterPro" id="IPR002043">
    <property type="entry name" value="UDG_fam1"/>
</dbReference>
<evidence type="ECO:0000256" key="11">
    <source>
        <dbReference type="RuleBase" id="RU003780"/>
    </source>
</evidence>
<dbReference type="InterPro" id="IPR018085">
    <property type="entry name" value="Ura-DNA_Glyclase_AS"/>
</dbReference>
<organism evidence="13 14">
    <name type="scientific">Litchfieldella rifensis</name>
    <dbReference type="NCBI Taxonomy" id="762643"/>
    <lineage>
        <taxon>Bacteria</taxon>
        <taxon>Pseudomonadati</taxon>
        <taxon>Pseudomonadota</taxon>
        <taxon>Gammaproteobacteria</taxon>
        <taxon>Oceanospirillales</taxon>
        <taxon>Halomonadaceae</taxon>
        <taxon>Litchfieldella</taxon>
    </lineage>
</organism>
<evidence type="ECO:0000256" key="10">
    <source>
        <dbReference type="PROSITE-ProRule" id="PRU10072"/>
    </source>
</evidence>